<sequence length="119" mass="13111">MWFLFAVRILTYLPERGLKMPNLNVTYQDMDDANIRLRNGKVDIEAQLVALKKTVDALVAGGYVTDQSSVQFQGSYDRFNTGVTNTLAGLDGMADYLKKAAEVFRTADAQLASSLRGQG</sequence>
<proteinExistence type="predicted"/>
<protein>
    <recommendedName>
        <fullName evidence="3">WXG100 family type VII secretion target</fullName>
    </recommendedName>
</protein>
<evidence type="ECO:0000313" key="1">
    <source>
        <dbReference type="EMBL" id="SBW17122.1"/>
    </source>
</evidence>
<dbReference type="Gene3D" id="1.10.287.1060">
    <property type="entry name" value="ESAT-6-like"/>
    <property type="match status" value="1"/>
</dbReference>
<keyword evidence="2" id="KW-1185">Reference proteome</keyword>
<dbReference type="AlphaFoldDB" id="A0A1C3NSR5"/>
<evidence type="ECO:0000313" key="2">
    <source>
        <dbReference type="Proteomes" id="UP000199013"/>
    </source>
</evidence>
<dbReference type="InterPro" id="IPR036689">
    <property type="entry name" value="ESAT-6-like_sf"/>
</dbReference>
<dbReference type="Proteomes" id="UP000199013">
    <property type="component" value="Unassembled WGS sequence"/>
</dbReference>
<gene>
    <name evidence="1" type="ORF">FDG2_0071</name>
</gene>
<dbReference type="EMBL" id="FLUV01000026">
    <property type="protein sequence ID" value="SBW17122.1"/>
    <property type="molecule type" value="Genomic_DNA"/>
</dbReference>
<accession>A0A1C3NSR5</accession>
<organism evidence="1 2">
    <name type="scientific">Candidatus Protofrankia californiensis</name>
    <dbReference type="NCBI Taxonomy" id="1839754"/>
    <lineage>
        <taxon>Bacteria</taxon>
        <taxon>Bacillati</taxon>
        <taxon>Actinomycetota</taxon>
        <taxon>Actinomycetes</taxon>
        <taxon>Frankiales</taxon>
        <taxon>Frankiaceae</taxon>
        <taxon>Protofrankia</taxon>
    </lineage>
</organism>
<name>A0A1C3NSR5_9ACTN</name>
<dbReference type="Pfam" id="PF06013">
    <property type="entry name" value="WXG100"/>
    <property type="match status" value="1"/>
</dbReference>
<reference evidence="2" key="1">
    <citation type="submission" date="2016-02" db="EMBL/GenBank/DDBJ databases">
        <authorList>
            <person name="Wibberg D."/>
        </authorList>
    </citation>
    <scope>NUCLEOTIDE SEQUENCE [LARGE SCALE GENOMIC DNA]</scope>
</reference>
<evidence type="ECO:0008006" key="3">
    <source>
        <dbReference type="Google" id="ProtNLM"/>
    </source>
</evidence>
<dbReference type="SUPFAM" id="SSF140453">
    <property type="entry name" value="EsxAB dimer-like"/>
    <property type="match status" value="1"/>
</dbReference>
<dbReference type="InterPro" id="IPR010310">
    <property type="entry name" value="T7SS_ESAT-6-like"/>
</dbReference>